<dbReference type="RefSeq" id="WP_420903903.1">
    <property type="nucleotide sequence ID" value="NZ_BAAFGK010000002.1"/>
</dbReference>
<evidence type="ECO:0000313" key="10">
    <source>
        <dbReference type="EMBL" id="GAB0056186.1"/>
    </source>
</evidence>
<proteinExistence type="predicted"/>
<evidence type="ECO:0000256" key="1">
    <source>
        <dbReference type="ARBA" id="ARBA00004651"/>
    </source>
</evidence>
<evidence type="ECO:0000256" key="3">
    <source>
        <dbReference type="ARBA" id="ARBA00022475"/>
    </source>
</evidence>
<protein>
    <submittedName>
        <fullName evidence="10">Cobalt/nickel transport system permease protein</fullName>
    </submittedName>
</protein>
<feature type="transmembrane region" description="Helical" evidence="8">
    <location>
        <begin position="142"/>
        <end position="161"/>
    </location>
</feature>
<keyword evidence="11" id="KW-1185">Reference proteome</keyword>
<dbReference type="InterPro" id="IPR002751">
    <property type="entry name" value="CbiM/NikMN"/>
</dbReference>
<evidence type="ECO:0000256" key="8">
    <source>
        <dbReference type="SAM" id="Phobius"/>
    </source>
</evidence>
<evidence type="ECO:0000256" key="7">
    <source>
        <dbReference type="SAM" id="MobiDB-lite"/>
    </source>
</evidence>
<dbReference type="Gene3D" id="1.10.1760.20">
    <property type="match status" value="1"/>
</dbReference>
<keyword evidence="2" id="KW-0813">Transport</keyword>
<organism evidence="10 11">
    <name type="scientific">Candidatus Magnetaquiglobus chichijimensis</name>
    <dbReference type="NCBI Taxonomy" id="3141448"/>
    <lineage>
        <taxon>Bacteria</taxon>
        <taxon>Pseudomonadati</taxon>
        <taxon>Pseudomonadota</taxon>
        <taxon>Magnetococcia</taxon>
        <taxon>Magnetococcales</taxon>
        <taxon>Candidatus Magnetaquicoccaceae</taxon>
        <taxon>Candidatus Magnetaquiglobus</taxon>
    </lineage>
</organism>
<feature type="transmembrane region" description="Helical" evidence="8">
    <location>
        <begin position="71"/>
        <end position="97"/>
    </location>
</feature>
<evidence type="ECO:0000256" key="2">
    <source>
        <dbReference type="ARBA" id="ARBA00022448"/>
    </source>
</evidence>
<dbReference type="EMBL" id="BAAFGK010000002">
    <property type="protein sequence ID" value="GAB0056186.1"/>
    <property type="molecule type" value="Genomic_DNA"/>
</dbReference>
<dbReference type="PANTHER" id="PTHR34229:SF1">
    <property type="entry name" value="METAL TRANSPORT PROTEIN HI_1621-RELATED"/>
    <property type="match status" value="1"/>
</dbReference>
<evidence type="ECO:0000256" key="5">
    <source>
        <dbReference type="ARBA" id="ARBA00022989"/>
    </source>
</evidence>
<evidence type="ECO:0000256" key="4">
    <source>
        <dbReference type="ARBA" id="ARBA00022692"/>
    </source>
</evidence>
<comment type="caution">
    <text evidence="10">The sequence shown here is derived from an EMBL/GenBank/DDBJ whole genome shotgun (WGS) entry which is preliminary data.</text>
</comment>
<reference evidence="10 11" key="2">
    <citation type="submission" date="2024-09" db="EMBL/GenBank/DDBJ databases">
        <title>Draft genome sequence of Candidatus Magnetaquicoccaceae bacterium FCR-1.</title>
        <authorList>
            <person name="Shimoshige H."/>
            <person name="Shimamura S."/>
            <person name="Taoka A."/>
            <person name="Kobayashi H."/>
            <person name="Maekawa T."/>
        </authorList>
    </citation>
    <scope>NUCLEOTIDE SEQUENCE [LARGE SCALE GENOMIC DNA]</scope>
    <source>
        <strain evidence="10 11">FCR-1</strain>
    </source>
</reference>
<feature type="transmembrane region" description="Helical" evidence="8">
    <location>
        <begin position="181"/>
        <end position="203"/>
    </location>
</feature>
<dbReference type="Pfam" id="PF13190">
    <property type="entry name" value="PDGLE"/>
    <property type="match status" value="1"/>
</dbReference>
<feature type="transmembrane region" description="Helical" evidence="8">
    <location>
        <begin position="37"/>
        <end position="59"/>
    </location>
</feature>
<dbReference type="Pfam" id="PF01891">
    <property type="entry name" value="CbiM"/>
    <property type="match status" value="1"/>
</dbReference>
<evidence type="ECO:0000259" key="9">
    <source>
        <dbReference type="Pfam" id="PF13190"/>
    </source>
</evidence>
<gene>
    <name evidence="10" type="primary">cbiM</name>
    <name evidence="10" type="ORF">SIID45300_00491</name>
</gene>
<feature type="transmembrane region" description="Helical" evidence="8">
    <location>
        <begin position="224"/>
        <end position="243"/>
    </location>
</feature>
<sequence>MHMSDALLSASVGSAFWLASGAAVTWAARRVRAISSHAAPMTGVMGAFVFAAQMVNFTIPGTGSSGHLAGGMLLAILLGPYPALLAMTSVLTIQALFFADGGLLALGANIVNMGVIPCLVIHPLLFRPLAGPQPVVGRRLRVAVFLSAWLALLVGALGVVLETWLSGISELPFTPFLLTMGSIHLAIGLVEGAITVAVVELLLKARPDWPLTRQTQTPRGWGKLPVAVGLAALLTGGVLSWFASASPDGLEWSVARLTGKAESLDGNSAFHHMAARIQASLAPMPDYAFRPASDAPEEKSEKGWGTPDGASSLAGIAGGLLTLLILGLLVGIPQRRKSPDDPRSV</sequence>
<keyword evidence="5 8" id="KW-1133">Transmembrane helix</keyword>
<dbReference type="Proteomes" id="UP001628193">
    <property type="component" value="Unassembled WGS sequence"/>
</dbReference>
<keyword evidence="3" id="KW-1003">Cell membrane</keyword>
<evidence type="ECO:0000256" key="6">
    <source>
        <dbReference type="ARBA" id="ARBA00023136"/>
    </source>
</evidence>
<comment type="subcellular location">
    <subcellularLocation>
        <location evidence="1">Cell membrane</location>
        <topology evidence="1">Multi-pass membrane protein</topology>
    </subcellularLocation>
</comment>
<reference evidence="10 11" key="1">
    <citation type="submission" date="2024-05" db="EMBL/GenBank/DDBJ databases">
        <authorList>
            <consortium name="Candidatus Magnetaquicoccaceae bacterium FCR-1 genome sequencing consortium"/>
            <person name="Shimoshige H."/>
            <person name="Shimamura S."/>
            <person name="Taoka A."/>
            <person name="Kobayashi H."/>
            <person name="Maekawa T."/>
        </authorList>
    </citation>
    <scope>NUCLEOTIDE SEQUENCE [LARGE SCALE GENOMIC DNA]</scope>
    <source>
        <strain evidence="10 11">FCR-1</strain>
    </source>
</reference>
<dbReference type="PANTHER" id="PTHR34229">
    <property type="entry name" value="METAL TRANSPORT PROTEIN HI_1621-RELATED"/>
    <property type="match status" value="1"/>
</dbReference>
<evidence type="ECO:0000313" key="11">
    <source>
        <dbReference type="Proteomes" id="UP001628193"/>
    </source>
</evidence>
<feature type="transmembrane region" description="Helical" evidence="8">
    <location>
        <begin position="103"/>
        <end position="121"/>
    </location>
</feature>
<keyword evidence="4 8" id="KW-0812">Transmembrane</keyword>
<feature type="domain" description="PDGLE" evidence="9">
    <location>
        <begin position="226"/>
        <end position="330"/>
    </location>
</feature>
<feature type="region of interest" description="Disordered" evidence="7">
    <location>
        <begin position="288"/>
        <end position="307"/>
    </location>
</feature>
<feature type="transmembrane region" description="Helical" evidence="8">
    <location>
        <begin position="313"/>
        <end position="332"/>
    </location>
</feature>
<keyword evidence="6 8" id="KW-0472">Membrane</keyword>
<dbReference type="InterPro" id="IPR025937">
    <property type="entry name" value="PDGLE_dom"/>
</dbReference>
<name>A0ABQ0C5L8_9PROT</name>
<accession>A0ABQ0C5L8</accession>